<dbReference type="InParanoid" id="A0A251THN2"/>
<dbReference type="PANTHER" id="PTHR48063:SF106">
    <property type="entry name" value="LEUCINE-RICH REPEAT DOMAIN, L DOMAIN-LIKE PROTEIN-RELATED"/>
    <property type="match status" value="1"/>
</dbReference>
<proteinExistence type="predicted"/>
<organism evidence="11 12">
    <name type="scientific">Helianthus annuus</name>
    <name type="common">Common sunflower</name>
    <dbReference type="NCBI Taxonomy" id="4232"/>
    <lineage>
        <taxon>Eukaryota</taxon>
        <taxon>Viridiplantae</taxon>
        <taxon>Streptophyta</taxon>
        <taxon>Embryophyta</taxon>
        <taxon>Tracheophyta</taxon>
        <taxon>Spermatophyta</taxon>
        <taxon>Magnoliopsida</taxon>
        <taxon>eudicotyledons</taxon>
        <taxon>Gunneridae</taxon>
        <taxon>Pentapetalae</taxon>
        <taxon>asterids</taxon>
        <taxon>campanulids</taxon>
        <taxon>Asterales</taxon>
        <taxon>Asteraceae</taxon>
        <taxon>Asteroideae</taxon>
        <taxon>Heliantheae alliance</taxon>
        <taxon>Heliantheae</taxon>
        <taxon>Helianthus</taxon>
    </lineage>
</organism>
<protein>
    <submittedName>
        <fullName evidence="10">Leucine-rich repeat-containing, plant-type, leucine-rich repeat domain superfamily</fullName>
    </submittedName>
    <submittedName>
        <fullName evidence="11">Putative leucine-rich repeat protein, plant-type</fullName>
    </submittedName>
</protein>
<evidence type="ECO:0000256" key="3">
    <source>
        <dbReference type="ARBA" id="ARBA00022692"/>
    </source>
</evidence>
<evidence type="ECO:0000313" key="12">
    <source>
        <dbReference type="Proteomes" id="UP000215914"/>
    </source>
</evidence>
<reference evidence="10" key="3">
    <citation type="submission" date="2020-06" db="EMBL/GenBank/DDBJ databases">
        <title>Helianthus annuus Genome sequencing and assembly Release 2.</title>
        <authorList>
            <person name="Gouzy J."/>
            <person name="Langlade N."/>
            <person name="Munos S."/>
        </authorList>
    </citation>
    <scope>NUCLEOTIDE SEQUENCE</scope>
    <source>
        <tissue evidence="10">Leaves</tissue>
    </source>
</reference>
<dbReference type="AlphaFoldDB" id="A0A251THN2"/>
<dbReference type="STRING" id="4232.A0A251THN2"/>
<keyword evidence="8" id="KW-0325">Glycoprotein</keyword>
<dbReference type="SUPFAM" id="SSF52058">
    <property type="entry name" value="L domain-like"/>
    <property type="match status" value="1"/>
</dbReference>
<reference evidence="11" key="2">
    <citation type="submission" date="2017-02" db="EMBL/GenBank/DDBJ databases">
        <title>Sunflower complete genome.</title>
        <authorList>
            <person name="Langlade N."/>
            <person name="Munos S."/>
        </authorList>
    </citation>
    <scope>NUCLEOTIDE SEQUENCE [LARGE SCALE GENOMIC DNA]</scope>
    <source>
        <tissue evidence="11">Leaves</tissue>
    </source>
</reference>
<dbReference type="InterPro" id="IPR013210">
    <property type="entry name" value="LRR_N_plant-typ"/>
</dbReference>
<dbReference type="Gene3D" id="3.80.10.10">
    <property type="entry name" value="Ribonuclease Inhibitor"/>
    <property type="match status" value="1"/>
</dbReference>
<feature type="domain" description="Leucine-rich repeat-containing N-terminal plant-type" evidence="9">
    <location>
        <begin position="23"/>
        <end position="60"/>
    </location>
</feature>
<dbReference type="OMA" id="ISSRYEF"/>
<keyword evidence="5" id="KW-0677">Repeat</keyword>
<dbReference type="InterPro" id="IPR046956">
    <property type="entry name" value="RLP23-like"/>
</dbReference>
<evidence type="ECO:0000256" key="1">
    <source>
        <dbReference type="ARBA" id="ARBA00004479"/>
    </source>
</evidence>
<reference evidence="10 12" key="1">
    <citation type="journal article" date="2017" name="Nature">
        <title>The sunflower genome provides insights into oil metabolism, flowering and Asterid evolution.</title>
        <authorList>
            <person name="Badouin H."/>
            <person name="Gouzy J."/>
            <person name="Grassa C.J."/>
            <person name="Murat F."/>
            <person name="Staton S.E."/>
            <person name="Cottret L."/>
            <person name="Lelandais-Briere C."/>
            <person name="Owens G.L."/>
            <person name="Carrere S."/>
            <person name="Mayjonade B."/>
            <person name="Legrand L."/>
            <person name="Gill N."/>
            <person name="Kane N.C."/>
            <person name="Bowers J.E."/>
            <person name="Hubner S."/>
            <person name="Bellec A."/>
            <person name="Berard A."/>
            <person name="Berges H."/>
            <person name="Blanchet N."/>
            <person name="Boniface M.C."/>
            <person name="Brunel D."/>
            <person name="Catrice O."/>
            <person name="Chaidir N."/>
            <person name="Claudel C."/>
            <person name="Donnadieu C."/>
            <person name="Faraut T."/>
            <person name="Fievet G."/>
            <person name="Helmstetter N."/>
            <person name="King M."/>
            <person name="Knapp S.J."/>
            <person name="Lai Z."/>
            <person name="Le Paslier M.C."/>
            <person name="Lippi Y."/>
            <person name="Lorenzon L."/>
            <person name="Mandel J.R."/>
            <person name="Marage G."/>
            <person name="Marchand G."/>
            <person name="Marquand E."/>
            <person name="Bret-Mestries E."/>
            <person name="Morien E."/>
            <person name="Nambeesan S."/>
            <person name="Nguyen T."/>
            <person name="Pegot-Espagnet P."/>
            <person name="Pouilly N."/>
            <person name="Raftis F."/>
            <person name="Sallet E."/>
            <person name="Schiex T."/>
            <person name="Thomas J."/>
            <person name="Vandecasteele C."/>
            <person name="Vares D."/>
            <person name="Vear F."/>
            <person name="Vautrin S."/>
            <person name="Crespi M."/>
            <person name="Mangin B."/>
            <person name="Burke J.M."/>
            <person name="Salse J."/>
            <person name="Munos S."/>
            <person name="Vincourt P."/>
            <person name="Rieseberg L.H."/>
            <person name="Langlade N.B."/>
        </authorList>
    </citation>
    <scope>NUCLEOTIDE SEQUENCE [LARGE SCALE GENOMIC DNA]</scope>
    <source>
        <strain evidence="12">cv. SF193</strain>
        <tissue evidence="10">Leaves</tissue>
    </source>
</reference>
<dbReference type="PANTHER" id="PTHR48063">
    <property type="entry name" value="LRR RECEPTOR-LIKE KINASE"/>
    <property type="match status" value="1"/>
</dbReference>
<keyword evidence="4" id="KW-0732">Signal</keyword>
<evidence type="ECO:0000313" key="10">
    <source>
        <dbReference type="EMBL" id="KAF5785747.1"/>
    </source>
</evidence>
<dbReference type="GO" id="GO:0016020">
    <property type="term" value="C:membrane"/>
    <property type="evidence" value="ECO:0007669"/>
    <property type="project" value="UniProtKB-SubCell"/>
</dbReference>
<gene>
    <name evidence="11" type="ORF">HannXRQ_Chr10g0289831</name>
    <name evidence="10" type="ORF">HanXRQr2_Chr10g0432311</name>
</gene>
<dbReference type="Pfam" id="PF08263">
    <property type="entry name" value="LRRNT_2"/>
    <property type="match status" value="1"/>
</dbReference>
<evidence type="ECO:0000256" key="6">
    <source>
        <dbReference type="ARBA" id="ARBA00022989"/>
    </source>
</evidence>
<evidence type="ECO:0000259" key="9">
    <source>
        <dbReference type="Pfam" id="PF08263"/>
    </source>
</evidence>
<keyword evidence="3" id="KW-0812">Transmembrane</keyword>
<keyword evidence="7" id="KW-0472">Membrane</keyword>
<evidence type="ECO:0000256" key="4">
    <source>
        <dbReference type="ARBA" id="ARBA00022729"/>
    </source>
</evidence>
<accession>A0A251THN2</accession>
<dbReference type="Proteomes" id="UP000215914">
    <property type="component" value="Chromosome 10"/>
</dbReference>
<dbReference type="EMBL" id="CM007899">
    <property type="protein sequence ID" value="OTG10637.1"/>
    <property type="molecule type" value="Genomic_DNA"/>
</dbReference>
<evidence type="ECO:0000256" key="2">
    <source>
        <dbReference type="ARBA" id="ARBA00022614"/>
    </source>
</evidence>
<dbReference type="Gramene" id="mRNA:HanXRQr2_Chr10g0432311">
    <property type="protein sequence ID" value="CDS:HanXRQr2_Chr10g0432311.1"/>
    <property type="gene ID" value="HanXRQr2_Chr10g0432311"/>
</dbReference>
<dbReference type="InterPro" id="IPR032675">
    <property type="entry name" value="LRR_dom_sf"/>
</dbReference>
<name>A0A251THN2_HELAN</name>
<keyword evidence="2" id="KW-0433">Leucine-rich repeat</keyword>
<comment type="subcellular location">
    <subcellularLocation>
        <location evidence="1">Membrane</location>
        <topology evidence="1">Single-pass type I membrane protein</topology>
    </subcellularLocation>
</comment>
<keyword evidence="12" id="KW-1185">Reference proteome</keyword>
<evidence type="ECO:0000256" key="8">
    <source>
        <dbReference type="ARBA" id="ARBA00023180"/>
    </source>
</evidence>
<evidence type="ECO:0000256" key="7">
    <source>
        <dbReference type="ARBA" id="ARBA00023136"/>
    </source>
</evidence>
<evidence type="ECO:0000256" key="5">
    <source>
        <dbReference type="ARBA" id="ARBA00022737"/>
    </source>
</evidence>
<sequence>MTEFLVTNTSSSLAANITKACMDHELQSLYLFKNSVFDPSGMLATWTGTSCCLWERVWCDGITENVKSLYLRGHISSRYEFLVINDVGTSYVALKELQYLDLSWNHFQGSLISQFIGSLKQLQHLNLSTASLSGVVPDFIGNLSNLKQLDLSYIFFWWPTSSLFLKPVISTIDGSFRF</sequence>
<evidence type="ECO:0000313" key="11">
    <source>
        <dbReference type="EMBL" id="OTG10637.1"/>
    </source>
</evidence>
<dbReference type="InterPro" id="IPR001611">
    <property type="entry name" value="Leu-rich_rpt"/>
</dbReference>
<dbReference type="EMBL" id="MNCJ02000325">
    <property type="protein sequence ID" value="KAF5785747.1"/>
    <property type="molecule type" value="Genomic_DNA"/>
</dbReference>
<keyword evidence="6" id="KW-1133">Transmembrane helix</keyword>
<dbReference type="Pfam" id="PF00560">
    <property type="entry name" value="LRR_1"/>
    <property type="match status" value="2"/>
</dbReference>